<proteinExistence type="predicted"/>
<name>D8QHM3_SCHCM</name>
<feature type="compositionally biased region" description="Basic and acidic residues" evidence="1">
    <location>
        <begin position="189"/>
        <end position="202"/>
    </location>
</feature>
<feature type="region of interest" description="Disordered" evidence="1">
    <location>
        <begin position="189"/>
        <end position="221"/>
    </location>
</feature>
<dbReference type="OMA" id="FCIHIND"/>
<dbReference type="OrthoDB" id="8062037at2759"/>
<dbReference type="GeneID" id="9597605"/>
<reference evidence="2 3" key="1">
    <citation type="journal article" date="2010" name="Nat. Biotechnol.">
        <title>Genome sequence of the model mushroom Schizophyllum commune.</title>
        <authorList>
            <person name="Ohm R.A."/>
            <person name="de Jong J.F."/>
            <person name="Lugones L.G."/>
            <person name="Aerts A."/>
            <person name="Kothe E."/>
            <person name="Stajich J.E."/>
            <person name="de Vries R.P."/>
            <person name="Record E."/>
            <person name="Levasseur A."/>
            <person name="Baker S.E."/>
            <person name="Bartholomew K.A."/>
            <person name="Coutinho P.M."/>
            <person name="Erdmann S."/>
            <person name="Fowler T.J."/>
            <person name="Gathman A.C."/>
            <person name="Lombard V."/>
            <person name="Henrissat B."/>
            <person name="Knabe N."/>
            <person name="Kuees U."/>
            <person name="Lilly W.W."/>
            <person name="Lindquist E."/>
            <person name="Lucas S."/>
            <person name="Magnuson J.K."/>
            <person name="Piumi F."/>
            <person name="Raudaskoski M."/>
            <person name="Salamov A."/>
            <person name="Schmutz J."/>
            <person name="Schwarze F.W.M.R."/>
            <person name="vanKuyk P.A."/>
            <person name="Horton J.S."/>
            <person name="Grigoriev I.V."/>
            <person name="Woesten H.A.B."/>
        </authorList>
    </citation>
    <scope>NUCLEOTIDE SEQUENCE [LARGE SCALE GENOMIC DNA]</scope>
    <source>
        <strain evidence="3">H4-8 / FGSC 9210</strain>
    </source>
</reference>
<sequence length="496" mass="53628">MAHRTAIAARISPYPRSVVPQTNDGAPDSRKAKRAAKRREALAGRPGPRPVEEPRFNVGPRRTAGPASSTRRTRRANVPGRDMSGSLSADEDIPDYPPPSFQEAMQESQAQPSSSLQAPACAPVDQSLSMSTQSFHSAAERRVESPPIDSPLSDNASNDSLQILDEAGRSHTPEMYTCRCGSTRRLDDSDLRREVSVEHTVRNESPQPAYPTPVSPAPTKKSHAWLAPLRTLLPSRLNSCRDVLSPTSASAPVTPSQPSMRNHFLDGASMPTPRTPTVASISTRTTPLSPTSTHSFRKRIFNKNKDPSIAPSLAPSDEAEDSDWTMIDRDETYIEAPNGQAAPRASIESCPPGSIASMQVMQPQVVRRPNPPRIRTDFSMAPAQTPTPVQVTPTPAAYEYASATPGLTMGTTPATPTPAQLATPTTATYMTAATSGTPAYDHNAHYTGRPLPLLPRRLQRKAVDSTFAPADEAYWRNERANGGRVPEGVLIDLEDQ</sequence>
<feature type="compositionally biased region" description="Polar residues" evidence="1">
    <location>
        <begin position="126"/>
        <end position="136"/>
    </location>
</feature>
<dbReference type="EMBL" id="GL377312">
    <property type="protein sequence ID" value="EFI92959.1"/>
    <property type="molecule type" value="Genomic_DNA"/>
</dbReference>
<feature type="non-terminal residue" evidence="2">
    <location>
        <position position="496"/>
    </location>
</feature>
<dbReference type="AlphaFoldDB" id="D8QHM3"/>
<dbReference type="RefSeq" id="XP_003027862.1">
    <property type="nucleotide sequence ID" value="XM_003027816.1"/>
</dbReference>
<accession>D8QHM3</accession>
<gene>
    <name evidence="2" type="ORF">SCHCODRAFT_113373</name>
</gene>
<keyword evidence="3" id="KW-1185">Reference proteome</keyword>
<feature type="compositionally biased region" description="Low complexity" evidence="1">
    <location>
        <begin position="280"/>
        <end position="294"/>
    </location>
</feature>
<dbReference type="HOGENOM" id="CLU_549990_0_0_1"/>
<dbReference type="Proteomes" id="UP000007431">
    <property type="component" value="Unassembled WGS sequence"/>
</dbReference>
<feature type="compositionally biased region" description="Low complexity" evidence="1">
    <location>
        <begin position="106"/>
        <end position="123"/>
    </location>
</feature>
<organism evidence="3">
    <name type="scientific">Schizophyllum commune (strain H4-8 / FGSC 9210)</name>
    <name type="common">Split gill fungus</name>
    <dbReference type="NCBI Taxonomy" id="578458"/>
    <lineage>
        <taxon>Eukaryota</taxon>
        <taxon>Fungi</taxon>
        <taxon>Dikarya</taxon>
        <taxon>Basidiomycota</taxon>
        <taxon>Agaricomycotina</taxon>
        <taxon>Agaricomycetes</taxon>
        <taxon>Agaricomycetidae</taxon>
        <taxon>Agaricales</taxon>
        <taxon>Schizophyllaceae</taxon>
        <taxon>Schizophyllum</taxon>
    </lineage>
</organism>
<feature type="region of interest" description="Disordered" evidence="1">
    <location>
        <begin position="1"/>
        <end position="176"/>
    </location>
</feature>
<dbReference type="VEuPathDB" id="FungiDB:SCHCODRAFT_02516264"/>
<evidence type="ECO:0000313" key="2">
    <source>
        <dbReference type="EMBL" id="EFI92959.1"/>
    </source>
</evidence>
<evidence type="ECO:0000313" key="3">
    <source>
        <dbReference type="Proteomes" id="UP000007431"/>
    </source>
</evidence>
<dbReference type="KEGG" id="scm:SCHCO_02516264"/>
<evidence type="ECO:0000256" key="1">
    <source>
        <dbReference type="SAM" id="MobiDB-lite"/>
    </source>
</evidence>
<protein>
    <submittedName>
        <fullName evidence="2">Uncharacterized protein</fullName>
    </submittedName>
</protein>
<dbReference type="InParanoid" id="D8QHM3"/>
<feature type="compositionally biased region" description="Polar residues" evidence="1">
    <location>
        <begin position="152"/>
        <end position="161"/>
    </location>
</feature>
<feature type="region of interest" description="Disordered" evidence="1">
    <location>
        <begin position="272"/>
        <end position="294"/>
    </location>
</feature>